<dbReference type="SUPFAM" id="SSF158446">
    <property type="entry name" value="IVS-encoded protein-like"/>
    <property type="match status" value="1"/>
</dbReference>
<dbReference type="InterPro" id="IPR036583">
    <property type="entry name" value="23S_rRNA_IVS_sf"/>
</dbReference>
<accession>A0A1F4Q3K7</accession>
<gene>
    <name evidence="1" type="ORF">A2625_03630</name>
</gene>
<dbReference type="PANTHER" id="PTHR38471">
    <property type="entry name" value="FOUR HELIX BUNDLE PROTEIN"/>
    <property type="match status" value="1"/>
</dbReference>
<name>A0A1F4Q3K7_UNCSA</name>
<organism evidence="1 2">
    <name type="scientific">candidate division WOR-1 bacterium RIFCSPHIGHO2_01_FULL_53_15</name>
    <dbReference type="NCBI Taxonomy" id="1802564"/>
    <lineage>
        <taxon>Bacteria</taxon>
        <taxon>Bacillati</taxon>
        <taxon>Saganbacteria</taxon>
    </lineage>
</organism>
<dbReference type="EMBL" id="METM01000007">
    <property type="protein sequence ID" value="OGB90613.1"/>
    <property type="molecule type" value="Genomic_DNA"/>
</dbReference>
<dbReference type="Proteomes" id="UP000178724">
    <property type="component" value="Unassembled WGS sequence"/>
</dbReference>
<dbReference type="Pfam" id="PF05635">
    <property type="entry name" value="23S_rRNA_IVP"/>
    <property type="match status" value="1"/>
</dbReference>
<dbReference type="NCBIfam" id="TIGR02436">
    <property type="entry name" value="four helix bundle protein"/>
    <property type="match status" value="1"/>
</dbReference>
<evidence type="ECO:0008006" key="3">
    <source>
        <dbReference type="Google" id="ProtNLM"/>
    </source>
</evidence>
<reference evidence="1 2" key="1">
    <citation type="journal article" date="2016" name="Nat. Commun.">
        <title>Thousands of microbial genomes shed light on interconnected biogeochemical processes in an aquifer system.</title>
        <authorList>
            <person name="Anantharaman K."/>
            <person name="Brown C.T."/>
            <person name="Hug L.A."/>
            <person name="Sharon I."/>
            <person name="Castelle C.J."/>
            <person name="Probst A.J."/>
            <person name="Thomas B.C."/>
            <person name="Singh A."/>
            <person name="Wilkins M.J."/>
            <person name="Karaoz U."/>
            <person name="Brodie E.L."/>
            <person name="Williams K.H."/>
            <person name="Hubbard S.S."/>
            <person name="Banfield J.F."/>
        </authorList>
    </citation>
    <scope>NUCLEOTIDE SEQUENCE [LARGE SCALE GENOMIC DNA]</scope>
</reference>
<dbReference type="Gene3D" id="1.20.1440.60">
    <property type="entry name" value="23S rRNA-intervening sequence"/>
    <property type="match status" value="1"/>
</dbReference>
<dbReference type="InterPro" id="IPR012657">
    <property type="entry name" value="23S_rRNA-intervening_sequence"/>
</dbReference>
<sequence>MNLKTEEPENRKTDIFRFREFPVYKDAREFRGNLKQLSKMKFPKEEQFCLTSQLWRALDSVLLNVAEGSDRYSDLDFSRFLNNALTSVNEVVACLDCALDGKYISGIEHQENLGKAEKIYRQLKAFASKVRNSS</sequence>
<evidence type="ECO:0000313" key="1">
    <source>
        <dbReference type="EMBL" id="OGB90613.1"/>
    </source>
</evidence>
<evidence type="ECO:0000313" key="2">
    <source>
        <dbReference type="Proteomes" id="UP000178724"/>
    </source>
</evidence>
<proteinExistence type="predicted"/>
<dbReference type="PANTHER" id="PTHR38471:SF2">
    <property type="entry name" value="FOUR HELIX BUNDLE PROTEIN"/>
    <property type="match status" value="1"/>
</dbReference>
<dbReference type="AlphaFoldDB" id="A0A1F4Q3K7"/>
<protein>
    <recommendedName>
        <fullName evidence="3">Four helix bundle protein</fullName>
    </recommendedName>
</protein>
<dbReference type="CDD" id="cd16377">
    <property type="entry name" value="23S_rRNA_IVP_like"/>
    <property type="match status" value="1"/>
</dbReference>
<comment type="caution">
    <text evidence="1">The sequence shown here is derived from an EMBL/GenBank/DDBJ whole genome shotgun (WGS) entry which is preliminary data.</text>
</comment>